<evidence type="ECO:0000313" key="1">
    <source>
        <dbReference type="EMBL" id="GAV21361.1"/>
    </source>
</evidence>
<dbReference type="EMBL" id="BDFD01000029">
    <property type="protein sequence ID" value="GAV21361.1"/>
    <property type="molecule type" value="Genomic_DNA"/>
</dbReference>
<organism evidence="1 2">
    <name type="scientific">Mariprofundus micogutta</name>
    <dbReference type="NCBI Taxonomy" id="1921010"/>
    <lineage>
        <taxon>Bacteria</taxon>
        <taxon>Pseudomonadati</taxon>
        <taxon>Pseudomonadota</taxon>
        <taxon>Candidatius Mariprofundia</taxon>
        <taxon>Mariprofundales</taxon>
        <taxon>Mariprofundaceae</taxon>
        <taxon>Mariprofundus</taxon>
    </lineage>
</organism>
<protein>
    <submittedName>
        <fullName evidence="1">Uncharacterized protein</fullName>
    </submittedName>
</protein>
<keyword evidence="2" id="KW-1185">Reference proteome</keyword>
<accession>A0A1L8CR07</accession>
<reference evidence="1 2" key="1">
    <citation type="journal article" date="2017" name="Arch. Microbiol.">
        <title>Mariprofundus micogutta sp. nov., a novel iron-oxidizing zetaproteobacterium isolated from a deep-sea hydrothermal field at the Bayonnaise knoll of the Izu-Ogasawara arc, and a description of Mariprofundales ord. nov. and Zetaproteobacteria classis nov.</title>
        <authorList>
            <person name="Makita H."/>
            <person name="Tanaka E."/>
            <person name="Mitsunobu S."/>
            <person name="Miyazaki M."/>
            <person name="Nunoura T."/>
            <person name="Uematsu K."/>
            <person name="Takaki Y."/>
            <person name="Nishi S."/>
            <person name="Shimamura S."/>
            <person name="Takai K."/>
        </authorList>
    </citation>
    <scope>NUCLEOTIDE SEQUENCE [LARGE SCALE GENOMIC DNA]</scope>
    <source>
        <strain evidence="1 2">ET2</strain>
    </source>
</reference>
<gene>
    <name evidence="1" type="ORF">MMIC_P2345</name>
</gene>
<evidence type="ECO:0000313" key="2">
    <source>
        <dbReference type="Proteomes" id="UP000231632"/>
    </source>
</evidence>
<proteinExistence type="predicted"/>
<dbReference type="Proteomes" id="UP000231632">
    <property type="component" value="Unassembled WGS sequence"/>
</dbReference>
<name>A0A1L8CR07_9PROT</name>
<dbReference type="AlphaFoldDB" id="A0A1L8CR07"/>
<comment type="caution">
    <text evidence="1">The sequence shown here is derived from an EMBL/GenBank/DDBJ whole genome shotgun (WGS) entry which is preliminary data.</text>
</comment>
<sequence length="135" mass="15833">MDERKIKTVADISVFLSGTDQTELRLQGSKDDIYAWVERALNRFRYGKLSKKEKGIVLNYLIQLSGYSRQQVTRFIARYRETGHVRRRQRTVNGFERIYTREDIMLLAEVDRLVDSASGTTIKVYCQRAVFSNMK</sequence>